<dbReference type="Pfam" id="PF17767">
    <property type="entry name" value="NAPRTase_N"/>
    <property type="match status" value="1"/>
</dbReference>
<dbReference type="NCBIfam" id="NF009131">
    <property type="entry name" value="PRK12484.1"/>
    <property type="match status" value="1"/>
</dbReference>
<dbReference type="PANTHER" id="PTHR11098:SF8">
    <property type="entry name" value="NICOTINATE PHOSPHORIBOSYLTRANSFERASE PNCB1"/>
    <property type="match status" value="1"/>
</dbReference>
<evidence type="ECO:0000313" key="11">
    <source>
        <dbReference type="EMBL" id="PRZ30490.1"/>
    </source>
</evidence>
<dbReference type="InterPro" id="IPR007229">
    <property type="entry name" value="Nic_PRibTrfase-Fam"/>
</dbReference>
<evidence type="ECO:0000256" key="3">
    <source>
        <dbReference type="ARBA" id="ARBA00013236"/>
    </source>
</evidence>
<dbReference type="NCBIfam" id="TIGR01513">
    <property type="entry name" value="NAPRTase_put"/>
    <property type="match status" value="1"/>
</dbReference>
<dbReference type="GO" id="GO:0034355">
    <property type="term" value="P:NAD+ biosynthetic process via the salvage pathway"/>
    <property type="evidence" value="ECO:0007669"/>
    <property type="project" value="TreeGrafter"/>
</dbReference>
<sequence>MTDGIALSPRPASSALLTDHYELTMVAAALADGNAARNCVFEAFARRLPEGRRYGVVAGTGRLIDEITRFRFRDEEIDFLREHKVVDDAALQWLAEFAFSGDIDGYREGEIYFPESPILTVRGTFAEGVILETLILSILNHDSAIASAGARMIGAAGGRPCIEMGSRRTAEWAAIASARAAYLVGFGSTSNLEAGRTFGVPTAGTAAHSFTLLHDNELSAFRSQVDLMGAGTTLLVDTYDVMQGIRNAVKVAGPGLGAIRLDSGDLGVLAREARELLDSLGATKTRIIVTSDLDEYAIASLAAAPVDGYGVGTSLVTGSGAPTCGMVFKLVERDGVPVAKKAAGKGNDGGAKAAVRRHDAQGRIVEEVAAVGGRPDVGEGDLQLQVPLIRSGRPHEVATLTEAREYHAKQMTTLPREARKLTRGGPAIDVDVYQA</sequence>
<comment type="caution">
    <text evidence="11">The sequence shown here is derived from an EMBL/GenBank/DDBJ whole genome shotgun (WGS) entry which is preliminary data.</text>
</comment>
<comment type="pathway">
    <text evidence="1 9">Cofactor biosynthesis; NAD(+) biosynthesis; nicotinate D-ribonucleotide from nicotinate: step 1/1.</text>
</comment>
<evidence type="ECO:0000256" key="8">
    <source>
        <dbReference type="ARBA" id="ARBA00048668"/>
    </source>
</evidence>
<organism evidence="11 12">
    <name type="scientific">Antricoccus suffuscus</name>
    <dbReference type="NCBI Taxonomy" id="1629062"/>
    <lineage>
        <taxon>Bacteria</taxon>
        <taxon>Bacillati</taxon>
        <taxon>Actinomycetota</taxon>
        <taxon>Actinomycetes</taxon>
        <taxon>Geodermatophilales</taxon>
        <taxon>Antricoccaceae</taxon>
        <taxon>Antricoccus</taxon>
    </lineage>
</organism>
<keyword evidence="6 9" id="KW-0662">Pyridine nucleotide biosynthesis</keyword>
<evidence type="ECO:0000256" key="5">
    <source>
        <dbReference type="ARBA" id="ARBA00022598"/>
    </source>
</evidence>
<dbReference type="InterPro" id="IPR013785">
    <property type="entry name" value="Aldolase_TIM"/>
</dbReference>
<dbReference type="RefSeq" id="WP_106351084.1">
    <property type="nucleotide sequence ID" value="NZ_PVUE01000030.1"/>
</dbReference>
<evidence type="ECO:0000256" key="6">
    <source>
        <dbReference type="ARBA" id="ARBA00022642"/>
    </source>
</evidence>
<evidence type="ECO:0000256" key="7">
    <source>
        <dbReference type="ARBA" id="ARBA00022679"/>
    </source>
</evidence>
<proteinExistence type="inferred from homology"/>
<dbReference type="GO" id="GO:0004516">
    <property type="term" value="F:nicotinate phosphoribosyltransferase activity"/>
    <property type="evidence" value="ECO:0007669"/>
    <property type="project" value="UniProtKB-UniRule"/>
</dbReference>
<dbReference type="PANTHER" id="PTHR11098">
    <property type="entry name" value="NICOTINATE PHOSPHORIBOSYLTRANSFERASE"/>
    <property type="match status" value="1"/>
</dbReference>
<dbReference type="InterPro" id="IPR036068">
    <property type="entry name" value="Nicotinate_pribotase-like_C"/>
</dbReference>
<dbReference type="InterPro" id="IPR006405">
    <property type="entry name" value="Nic_PRibTrfase_pncB"/>
</dbReference>
<dbReference type="Gene3D" id="3.20.20.70">
    <property type="entry name" value="Aldolase class I"/>
    <property type="match status" value="1"/>
</dbReference>
<comment type="function">
    <text evidence="9">Catalyzes the first step in the biosynthesis of NAD from nicotinic acid, the ATP-dependent synthesis of beta-nicotinate D-ribonucleotide from nicotinate and 5-phospho-D-ribose 1-phosphate.</text>
</comment>
<dbReference type="EC" id="6.3.4.21" evidence="3 9"/>
<protein>
    <recommendedName>
        <fullName evidence="3 9">Nicotinate phosphoribosyltransferase</fullName>
        <ecNumber evidence="3 9">6.3.4.21</ecNumber>
    </recommendedName>
</protein>
<keyword evidence="12" id="KW-1185">Reference proteome</keyword>
<keyword evidence="5 9" id="KW-0436">Ligase</keyword>
<evidence type="ECO:0000256" key="2">
    <source>
        <dbReference type="ARBA" id="ARBA00010897"/>
    </source>
</evidence>
<comment type="similarity">
    <text evidence="2 9">Belongs to the NAPRTase family.</text>
</comment>
<keyword evidence="11" id="KW-0328">Glycosyltransferase</keyword>
<dbReference type="GO" id="GO:0016757">
    <property type="term" value="F:glycosyltransferase activity"/>
    <property type="evidence" value="ECO:0007669"/>
    <property type="project" value="UniProtKB-KW"/>
</dbReference>
<evidence type="ECO:0000256" key="9">
    <source>
        <dbReference type="RuleBase" id="RU365100"/>
    </source>
</evidence>
<evidence type="ECO:0000259" key="10">
    <source>
        <dbReference type="Pfam" id="PF17767"/>
    </source>
</evidence>
<dbReference type="NCBIfam" id="NF006698">
    <property type="entry name" value="PRK09243.1-5"/>
    <property type="match status" value="1"/>
</dbReference>
<evidence type="ECO:0000256" key="1">
    <source>
        <dbReference type="ARBA" id="ARBA00004952"/>
    </source>
</evidence>
<dbReference type="PIRSF" id="PIRSF000484">
    <property type="entry name" value="NAPRT"/>
    <property type="match status" value="1"/>
</dbReference>
<comment type="PTM">
    <text evidence="9">Transiently phosphorylated on a His residue during the reaction cycle. Phosphorylation strongly increases the affinity for substrates and increases the rate of nicotinate D-ribonucleotide production. Dephosphorylation regenerates the low-affinity form of the enzyme, leading to product release.</text>
</comment>
<dbReference type="Gene3D" id="3.20.140.10">
    <property type="entry name" value="nicotinate phosphoribosyltransferase"/>
    <property type="match status" value="1"/>
</dbReference>
<accession>A0A2T0Z2D1</accession>
<reference evidence="11 12" key="1">
    <citation type="submission" date="2018-03" db="EMBL/GenBank/DDBJ databases">
        <title>Genomic Encyclopedia of Archaeal and Bacterial Type Strains, Phase II (KMG-II): from individual species to whole genera.</title>
        <authorList>
            <person name="Goeker M."/>
        </authorList>
    </citation>
    <scope>NUCLEOTIDE SEQUENCE [LARGE SCALE GENOMIC DNA]</scope>
    <source>
        <strain evidence="11 12">DSM 100065</strain>
    </source>
</reference>
<name>A0A2T0Z2D1_9ACTN</name>
<evidence type="ECO:0000256" key="4">
    <source>
        <dbReference type="ARBA" id="ARBA00022553"/>
    </source>
</evidence>
<dbReference type="GO" id="GO:0005829">
    <property type="term" value="C:cytosol"/>
    <property type="evidence" value="ECO:0007669"/>
    <property type="project" value="TreeGrafter"/>
</dbReference>
<comment type="catalytic activity">
    <reaction evidence="8 9">
        <text>5-phospho-alpha-D-ribose 1-diphosphate + nicotinate + ATP + H2O = nicotinate beta-D-ribonucleotide + ADP + phosphate + diphosphate</text>
        <dbReference type="Rhea" id="RHEA:36163"/>
        <dbReference type="ChEBI" id="CHEBI:15377"/>
        <dbReference type="ChEBI" id="CHEBI:30616"/>
        <dbReference type="ChEBI" id="CHEBI:32544"/>
        <dbReference type="ChEBI" id="CHEBI:33019"/>
        <dbReference type="ChEBI" id="CHEBI:43474"/>
        <dbReference type="ChEBI" id="CHEBI:57502"/>
        <dbReference type="ChEBI" id="CHEBI:58017"/>
        <dbReference type="ChEBI" id="CHEBI:456216"/>
        <dbReference type="EC" id="6.3.4.21"/>
    </reaction>
</comment>
<dbReference type="InterPro" id="IPR040727">
    <property type="entry name" value="NAPRTase_N"/>
</dbReference>
<dbReference type="UniPathway" id="UPA00253">
    <property type="reaction ID" value="UER00457"/>
</dbReference>
<keyword evidence="7 9" id="KW-0808">Transferase</keyword>
<gene>
    <name evidence="11" type="ORF">CLV47_1304</name>
</gene>
<dbReference type="EMBL" id="PVUE01000030">
    <property type="protein sequence ID" value="PRZ30490.1"/>
    <property type="molecule type" value="Genomic_DNA"/>
</dbReference>
<dbReference type="OrthoDB" id="9770610at2"/>
<keyword evidence="4" id="KW-0597">Phosphoprotein</keyword>
<evidence type="ECO:0000313" key="12">
    <source>
        <dbReference type="Proteomes" id="UP000237752"/>
    </source>
</evidence>
<dbReference type="SUPFAM" id="SSF51690">
    <property type="entry name" value="Nicotinate/Quinolinate PRTase C-terminal domain-like"/>
    <property type="match status" value="1"/>
</dbReference>
<dbReference type="Proteomes" id="UP000237752">
    <property type="component" value="Unassembled WGS sequence"/>
</dbReference>
<feature type="domain" description="Nicotinate phosphoribosyltransferase N-terminal" evidence="10">
    <location>
        <begin position="16"/>
        <end position="140"/>
    </location>
</feature>
<dbReference type="AlphaFoldDB" id="A0A2T0Z2D1"/>
<dbReference type="SUPFAM" id="SSF54675">
    <property type="entry name" value="Nicotinate/Quinolinate PRTase N-terminal domain-like"/>
    <property type="match status" value="1"/>
</dbReference>